<reference evidence="2" key="1">
    <citation type="journal article" date="2019" name="Int. J. Syst. Evol. Microbiol.">
        <title>The Global Catalogue of Microorganisms (GCM) 10K type strain sequencing project: providing services to taxonomists for standard genome sequencing and annotation.</title>
        <authorList>
            <consortium name="The Broad Institute Genomics Platform"/>
            <consortium name="The Broad Institute Genome Sequencing Center for Infectious Disease"/>
            <person name="Wu L."/>
            <person name="Ma J."/>
        </authorList>
    </citation>
    <scope>NUCLEOTIDE SEQUENCE [LARGE SCALE GENOMIC DNA]</scope>
    <source>
        <strain evidence="2">CGMCC 1.12478</strain>
    </source>
</reference>
<dbReference type="Pfam" id="PF22011">
    <property type="entry name" value="DUF6931"/>
    <property type="match status" value="1"/>
</dbReference>
<evidence type="ECO:0000313" key="1">
    <source>
        <dbReference type="EMBL" id="GGC18946.1"/>
    </source>
</evidence>
<evidence type="ECO:0000313" key="2">
    <source>
        <dbReference type="Proteomes" id="UP000645462"/>
    </source>
</evidence>
<dbReference type="InterPro" id="IPR053855">
    <property type="entry name" value="DUF6931"/>
</dbReference>
<protein>
    <recommendedName>
        <fullName evidence="3">Secreted protein</fullName>
    </recommendedName>
</protein>
<name>A0ABQ1L3E5_9RHOB</name>
<accession>A0ABQ1L3E5</accession>
<comment type="caution">
    <text evidence="1">The sequence shown here is derived from an EMBL/GenBank/DDBJ whole genome shotgun (WGS) entry which is preliminary data.</text>
</comment>
<gene>
    <name evidence="1" type="ORF">GCM10011363_39540</name>
</gene>
<evidence type="ECO:0008006" key="3">
    <source>
        <dbReference type="Google" id="ProtNLM"/>
    </source>
</evidence>
<dbReference type="EMBL" id="BMFC01000015">
    <property type="protein sequence ID" value="GGC18946.1"/>
    <property type="molecule type" value="Genomic_DNA"/>
</dbReference>
<proteinExistence type="predicted"/>
<dbReference type="Proteomes" id="UP000645462">
    <property type="component" value="Unassembled WGS sequence"/>
</dbReference>
<dbReference type="RefSeq" id="WP_188483826.1">
    <property type="nucleotide sequence ID" value="NZ_BMFC01000015.1"/>
</dbReference>
<sequence>MLRKIPFDTSLPVLERFVLSEEAGEVILADMSPELALQTLHEKALFVDLVHYFAHGMPPREGVCWALAVQGDLLRAPSAPDQALRALVTQWVRDPQEGTRVALMQAAEDRGHEDPLGWLCNAVAWNGSGSIGPIKGPVVLPPSGLHASGLLGAISLLAGETEDSLAAAGQATFDRGMEVARGGWPGVLG</sequence>
<keyword evidence="2" id="KW-1185">Reference proteome</keyword>
<organism evidence="1 2">
    <name type="scientific">Marivita lacus</name>
    <dbReference type="NCBI Taxonomy" id="1323742"/>
    <lineage>
        <taxon>Bacteria</taxon>
        <taxon>Pseudomonadati</taxon>
        <taxon>Pseudomonadota</taxon>
        <taxon>Alphaproteobacteria</taxon>
        <taxon>Rhodobacterales</taxon>
        <taxon>Roseobacteraceae</taxon>
        <taxon>Marivita</taxon>
    </lineage>
</organism>